<sequence length="567" mass="59594">MKALPVSDPGTPDHRSATRYLLWLARTQAATLAGGIAFGIIWMAAPALAPATIGRAVDALAAHDRHGLARWSVVLLGLGVVQTVAGMLRHRFAVTNWLSAAYRTVQVTTRQATRLGATLPKRVAAGEVVSIGTADISHLGHGLDVLARGSGAVVAVVVVTVILLSASPRLGLVVLVGVPLLMATVGLLLRPIHRRQHAYRELTGALTGRAADIVAGLRVLRGVGGEAAFAARYRAQSQELRAAGVRVARVESFLEAAQVLLPGVFVALVTWIGARFALAGEITPGDLVTFYGYAVFLSFPIRTLVEAAQKLTRAHVAARRVVRVLALRPEVADPPTPATPPAATGDLVEPVSGLVVRSGEFTALAAADPADALAIADRLGRYDPASAARLDGVPLRDLAVAAVRERILVADNDARLFRGRLCDELATGAAVDPADLEAALHTAAAHDIVEALPDGLDTELTQGGREFSGGQQQRLRLARALLADPPVLVFVEPTSAVDAHTEARIGDRLVTARAGRTTLACTTSPLLLDRADRVVFVADGRVVAEGTHAELRRTQPRYAATVTRGES</sequence>
<evidence type="ECO:0000259" key="6">
    <source>
        <dbReference type="PROSITE" id="PS50893"/>
    </source>
</evidence>
<comment type="caution">
    <text evidence="8">The sequence shown here is derived from an EMBL/GenBank/DDBJ whole genome shotgun (WGS) entry which is preliminary data.</text>
</comment>
<name>A0ABX0XVW7_9ACTN</name>
<dbReference type="InterPro" id="IPR011527">
    <property type="entry name" value="ABC1_TM_dom"/>
</dbReference>
<dbReference type="PROSITE" id="PS50893">
    <property type="entry name" value="ABC_TRANSPORTER_2"/>
    <property type="match status" value="1"/>
</dbReference>
<evidence type="ECO:0000313" key="8">
    <source>
        <dbReference type="EMBL" id="NJC70184.1"/>
    </source>
</evidence>
<evidence type="ECO:0000256" key="5">
    <source>
        <dbReference type="SAM" id="Phobius"/>
    </source>
</evidence>
<dbReference type="PROSITE" id="PS00211">
    <property type="entry name" value="ABC_TRANSPORTER_1"/>
    <property type="match status" value="1"/>
</dbReference>
<evidence type="ECO:0000256" key="2">
    <source>
        <dbReference type="ARBA" id="ARBA00022692"/>
    </source>
</evidence>
<dbReference type="InterPro" id="IPR036640">
    <property type="entry name" value="ABC1_TM_sf"/>
</dbReference>
<dbReference type="Gene3D" id="3.40.50.300">
    <property type="entry name" value="P-loop containing nucleotide triphosphate hydrolases"/>
    <property type="match status" value="1"/>
</dbReference>
<evidence type="ECO:0000259" key="7">
    <source>
        <dbReference type="PROSITE" id="PS50929"/>
    </source>
</evidence>
<protein>
    <submittedName>
        <fullName evidence="8">ABC transporter ATP-binding protein</fullName>
    </submittedName>
</protein>
<keyword evidence="2 5" id="KW-0812">Transmembrane</keyword>
<keyword evidence="9" id="KW-1185">Reference proteome</keyword>
<dbReference type="CDD" id="cd07346">
    <property type="entry name" value="ABC_6TM_exporters"/>
    <property type="match status" value="1"/>
</dbReference>
<dbReference type="Proteomes" id="UP000722989">
    <property type="component" value="Unassembled WGS sequence"/>
</dbReference>
<accession>A0ABX0XVW7</accession>
<dbReference type="GO" id="GO:0005524">
    <property type="term" value="F:ATP binding"/>
    <property type="evidence" value="ECO:0007669"/>
    <property type="project" value="UniProtKB-KW"/>
</dbReference>
<feature type="domain" description="ABC transmembrane type-1" evidence="7">
    <location>
        <begin position="33"/>
        <end position="313"/>
    </location>
</feature>
<gene>
    <name evidence="8" type="ORF">HC031_10750</name>
</gene>
<dbReference type="PROSITE" id="PS50929">
    <property type="entry name" value="ABC_TM1F"/>
    <property type="match status" value="1"/>
</dbReference>
<evidence type="ECO:0000256" key="4">
    <source>
        <dbReference type="ARBA" id="ARBA00023136"/>
    </source>
</evidence>
<dbReference type="SUPFAM" id="SSF90123">
    <property type="entry name" value="ABC transporter transmembrane region"/>
    <property type="match status" value="1"/>
</dbReference>
<comment type="subcellular location">
    <subcellularLocation>
        <location evidence="1">Cell membrane</location>
        <topology evidence="1">Multi-pass membrane protein</topology>
    </subcellularLocation>
</comment>
<reference evidence="8 9" key="1">
    <citation type="submission" date="2020-03" db="EMBL/GenBank/DDBJ databases">
        <title>WGS of the type strain of Planosporangium spp.</title>
        <authorList>
            <person name="Thawai C."/>
        </authorList>
    </citation>
    <scope>NUCLEOTIDE SEQUENCE [LARGE SCALE GENOMIC DNA]</scope>
    <source>
        <strain evidence="8 9">TBRC 5610</strain>
    </source>
</reference>
<feature type="transmembrane region" description="Helical" evidence="5">
    <location>
        <begin position="170"/>
        <end position="189"/>
    </location>
</feature>
<keyword evidence="4 5" id="KW-0472">Membrane</keyword>
<dbReference type="EMBL" id="JAATVY010000005">
    <property type="protein sequence ID" value="NJC70184.1"/>
    <property type="molecule type" value="Genomic_DNA"/>
</dbReference>
<dbReference type="SUPFAM" id="SSF52540">
    <property type="entry name" value="P-loop containing nucleoside triphosphate hydrolases"/>
    <property type="match status" value="1"/>
</dbReference>
<feature type="domain" description="ABC transporter" evidence="6">
    <location>
        <begin position="322"/>
        <end position="564"/>
    </location>
</feature>
<evidence type="ECO:0000313" key="9">
    <source>
        <dbReference type="Proteomes" id="UP000722989"/>
    </source>
</evidence>
<keyword evidence="8" id="KW-0547">Nucleotide-binding</keyword>
<evidence type="ECO:0000256" key="3">
    <source>
        <dbReference type="ARBA" id="ARBA00022989"/>
    </source>
</evidence>
<dbReference type="PANTHER" id="PTHR43394">
    <property type="entry name" value="ATP-DEPENDENT PERMEASE MDL1, MITOCHONDRIAL"/>
    <property type="match status" value="1"/>
</dbReference>
<dbReference type="RefSeq" id="WP_167925075.1">
    <property type="nucleotide sequence ID" value="NZ_JAATVY010000005.1"/>
</dbReference>
<dbReference type="InterPro" id="IPR017871">
    <property type="entry name" value="ABC_transporter-like_CS"/>
</dbReference>
<dbReference type="Pfam" id="PF00664">
    <property type="entry name" value="ABC_membrane"/>
    <property type="match status" value="1"/>
</dbReference>
<dbReference type="InterPro" id="IPR003439">
    <property type="entry name" value="ABC_transporter-like_ATP-bd"/>
</dbReference>
<feature type="transmembrane region" description="Helical" evidence="5">
    <location>
        <begin position="145"/>
        <end position="164"/>
    </location>
</feature>
<feature type="transmembrane region" description="Helical" evidence="5">
    <location>
        <begin position="68"/>
        <end position="88"/>
    </location>
</feature>
<dbReference type="PANTHER" id="PTHR43394:SF1">
    <property type="entry name" value="ATP-BINDING CASSETTE SUB-FAMILY B MEMBER 10, MITOCHONDRIAL"/>
    <property type="match status" value="1"/>
</dbReference>
<dbReference type="InterPro" id="IPR027417">
    <property type="entry name" value="P-loop_NTPase"/>
</dbReference>
<dbReference type="InterPro" id="IPR039421">
    <property type="entry name" value="Type_1_exporter"/>
</dbReference>
<feature type="transmembrane region" description="Helical" evidence="5">
    <location>
        <begin position="29"/>
        <end position="48"/>
    </location>
</feature>
<evidence type="ECO:0000256" key="1">
    <source>
        <dbReference type="ARBA" id="ARBA00004651"/>
    </source>
</evidence>
<keyword evidence="8" id="KW-0067">ATP-binding</keyword>
<dbReference type="Pfam" id="PF00005">
    <property type="entry name" value="ABC_tran"/>
    <property type="match status" value="1"/>
</dbReference>
<organism evidence="8 9">
    <name type="scientific">Planosporangium thailandense</name>
    <dbReference type="NCBI Taxonomy" id="765197"/>
    <lineage>
        <taxon>Bacteria</taxon>
        <taxon>Bacillati</taxon>
        <taxon>Actinomycetota</taxon>
        <taxon>Actinomycetes</taxon>
        <taxon>Micromonosporales</taxon>
        <taxon>Micromonosporaceae</taxon>
        <taxon>Planosporangium</taxon>
    </lineage>
</organism>
<dbReference type="Gene3D" id="1.20.1560.10">
    <property type="entry name" value="ABC transporter type 1, transmembrane domain"/>
    <property type="match status" value="1"/>
</dbReference>
<proteinExistence type="predicted"/>
<keyword evidence="3 5" id="KW-1133">Transmembrane helix</keyword>